<feature type="region of interest" description="Disordered" evidence="1">
    <location>
        <begin position="227"/>
        <end position="373"/>
    </location>
</feature>
<feature type="compositionally biased region" description="Low complexity" evidence="1">
    <location>
        <begin position="227"/>
        <end position="293"/>
    </location>
</feature>
<comment type="caution">
    <text evidence="3">The sequence shown here is derived from an EMBL/GenBank/DDBJ whole genome shotgun (WGS) entry which is preliminary data.</text>
</comment>
<dbReference type="InterPro" id="IPR017735">
    <property type="entry name" value="T6SS_FHA"/>
</dbReference>
<dbReference type="SUPFAM" id="SSF49879">
    <property type="entry name" value="SMAD/FHA domain"/>
    <property type="match status" value="1"/>
</dbReference>
<dbReference type="NCBIfam" id="TIGR03354">
    <property type="entry name" value="VI_FHA"/>
    <property type="match status" value="2"/>
</dbReference>
<dbReference type="CDD" id="cd00060">
    <property type="entry name" value="FHA"/>
    <property type="match status" value="1"/>
</dbReference>
<dbReference type="AlphaFoldDB" id="A0A317MZH4"/>
<organism evidence="3 4">
    <name type="scientific">Plasticicumulans acidivorans</name>
    <dbReference type="NCBI Taxonomy" id="886464"/>
    <lineage>
        <taxon>Bacteria</taxon>
        <taxon>Pseudomonadati</taxon>
        <taxon>Pseudomonadota</taxon>
        <taxon>Gammaproteobacteria</taxon>
        <taxon>Candidatus Competibacteraceae</taxon>
        <taxon>Plasticicumulans</taxon>
    </lineage>
</organism>
<feature type="domain" description="FHA" evidence="2">
    <location>
        <begin position="29"/>
        <end position="79"/>
    </location>
</feature>
<dbReference type="InterPro" id="IPR046883">
    <property type="entry name" value="T6SS_FHA_C"/>
</dbReference>
<dbReference type="InterPro" id="IPR000253">
    <property type="entry name" value="FHA_dom"/>
</dbReference>
<dbReference type="Pfam" id="PF20232">
    <property type="entry name" value="T6SS_FHA_C"/>
    <property type="match status" value="1"/>
</dbReference>
<feature type="compositionally biased region" description="Low complexity" evidence="1">
    <location>
        <begin position="353"/>
        <end position="373"/>
    </location>
</feature>
<dbReference type="OrthoDB" id="273564at2"/>
<dbReference type="RefSeq" id="WP_110017414.1">
    <property type="nucleotide sequence ID" value="NZ_QGTJ01000002.1"/>
</dbReference>
<dbReference type="SMART" id="SM00240">
    <property type="entry name" value="FHA"/>
    <property type="match status" value="1"/>
</dbReference>
<evidence type="ECO:0000256" key="1">
    <source>
        <dbReference type="SAM" id="MobiDB-lite"/>
    </source>
</evidence>
<evidence type="ECO:0000313" key="3">
    <source>
        <dbReference type="EMBL" id="PWV64788.1"/>
    </source>
</evidence>
<proteinExistence type="predicted"/>
<dbReference type="InterPro" id="IPR008984">
    <property type="entry name" value="SMAD_FHA_dom_sf"/>
</dbReference>
<dbReference type="PROSITE" id="PS50006">
    <property type="entry name" value="FHA_DOMAIN"/>
    <property type="match status" value="1"/>
</dbReference>
<feature type="compositionally biased region" description="Pro residues" evidence="1">
    <location>
        <begin position="334"/>
        <end position="344"/>
    </location>
</feature>
<dbReference type="Gene3D" id="2.60.200.20">
    <property type="match status" value="1"/>
</dbReference>
<dbReference type="Proteomes" id="UP000246569">
    <property type="component" value="Unassembled WGS sequence"/>
</dbReference>
<keyword evidence="4" id="KW-1185">Reference proteome</keyword>
<accession>A0A317MZH4</accession>
<gene>
    <name evidence="3" type="ORF">C7443_102441</name>
</gene>
<protein>
    <submittedName>
        <fullName evidence="3">FHA domain protein</fullName>
    </submittedName>
</protein>
<evidence type="ECO:0000313" key="4">
    <source>
        <dbReference type="Proteomes" id="UP000246569"/>
    </source>
</evidence>
<dbReference type="EMBL" id="QGTJ01000002">
    <property type="protein sequence ID" value="PWV64788.1"/>
    <property type="molecule type" value="Genomic_DNA"/>
</dbReference>
<name>A0A317MZH4_9GAMM</name>
<evidence type="ECO:0000259" key="2">
    <source>
        <dbReference type="PROSITE" id="PS50006"/>
    </source>
</evidence>
<feature type="region of interest" description="Disordered" evidence="1">
    <location>
        <begin position="130"/>
        <end position="170"/>
    </location>
</feature>
<reference evidence="3 4" key="1">
    <citation type="submission" date="2018-05" db="EMBL/GenBank/DDBJ databases">
        <title>Genomic Encyclopedia of Type Strains, Phase IV (KMG-IV): sequencing the most valuable type-strain genomes for metagenomic binning, comparative biology and taxonomic classification.</title>
        <authorList>
            <person name="Goeker M."/>
        </authorList>
    </citation>
    <scope>NUCLEOTIDE SEQUENCE [LARGE SCALE GENOMIC DNA]</scope>
    <source>
        <strain evidence="3 4">DSM 23606</strain>
    </source>
</reference>
<sequence length="568" mass="58869">MPLKLSINSYHKLTPGIVSTYTLDEGRRLSIGRAADNDWTLQDPDLVISGHHCHIDAQGGQYLLTDTSTNGVFIASERVGRGLSRALRHGDLITIGDYEICVDIEPLGGFGAPPAVGAGLANDSLIPPGADPSDPFGLFGPTPGGGSGAASSPLPSPGTPAFADTPFTAGPAQLLPDDFGLFDLPPAAPQQAAAIADHVPSEQQAFVPPAAAIPDDWDALFTPAAAKPDAADTPAKPDAVDAQPAPLAAAASQPAATEAESAPSSTVTTAAAAPPADWDALFATPPTPAEANEPPSPPVPPAASSSGADKPPPTGIALPVPSAPPSGDGSHTAPPSPPPPPPRPVSQTWHSGPLTPAAEHAAPAVSVVPPTPPARATADGLHAFLDGAGLAHLRLDGADGESMLREIGASYRLMVQGLIDVLRARASLKSEFRMSQTMIRPVENNPLKFAPNVEEAMALLLRPQGTTYLGPEKAVGEAFDDLRAHQLAVVAGLQAALGQMLRRFDPAALEARFGGGGGLFSGNRKARCWEQFQALYQEIAHEAEDDFQELFGREFTRAYEEQIARLRR</sequence>
<dbReference type="Pfam" id="PF00498">
    <property type="entry name" value="FHA"/>
    <property type="match status" value="1"/>
</dbReference>